<dbReference type="PANTHER" id="PTHR42743:SF2">
    <property type="entry name" value="AMINODEOXYCHORISMATE LYASE"/>
    <property type="match status" value="1"/>
</dbReference>
<evidence type="ECO:0000256" key="1">
    <source>
        <dbReference type="ARBA" id="ARBA00001933"/>
    </source>
</evidence>
<evidence type="ECO:0000256" key="10">
    <source>
        <dbReference type="NCBIfam" id="TIGR03461"/>
    </source>
</evidence>
<dbReference type="GO" id="GO:0005829">
    <property type="term" value="C:cytosol"/>
    <property type="evidence" value="ECO:0007669"/>
    <property type="project" value="TreeGrafter"/>
</dbReference>
<dbReference type="GO" id="GO:0008153">
    <property type="term" value="P:4-aminobenzoate biosynthetic process"/>
    <property type="evidence" value="ECO:0007669"/>
    <property type="project" value="UniProtKB-UniRule"/>
</dbReference>
<dbReference type="AlphaFoldDB" id="A0A918YUG9"/>
<reference evidence="11" key="1">
    <citation type="journal article" date="2014" name="Int. J. Syst. Evol. Microbiol.">
        <title>Complete genome sequence of Corynebacterium casei LMG S-19264T (=DSM 44701T), isolated from a smear-ripened cheese.</title>
        <authorList>
            <consortium name="US DOE Joint Genome Institute (JGI-PGF)"/>
            <person name="Walter F."/>
            <person name="Albersmeier A."/>
            <person name="Kalinowski J."/>
            <person name="Ruckert C."/>
        </authorList>
    </citation>
    <scope>NUCLEOTIDE SEQUENCE</scope>
    <source>
        <strain evidence="11">KCTC 32020</strain>
    </source>
</reference>
<dbReference type="GO" id="GO:0030170">
    <property type="term" value="F:pyridoxal phosphate binding"/>
    <property type="evidence" value="ECO:0007669"/>
    <property type="project" value="InterPro"/>
</dbReference>
<evidence type="ECO:0000256" key="9">
    <source>
        <dbReference type="ARBA" id="ARBA00049529"/>
    </source>
</evidence>
<organism evidence="11 12">
    <name type="scientific">Vulcaniibacterium thermophilum</name>
    <dbReference type="NCBI Taxonomy" id="1169913"/>
    <lineage>
        <taxon>Bacteria</taxon>
        <taxon>Pseudomonadati</taxon>
        <taxon>Pseudomonadota</taxon>
        <taxon>Gammaproteobacteria</taxon>
        <taxon>Lysobacterales</taxon>
        <taxon>Lysobacteraceae</taxon>
        <taxon>Vulcaniibacterium</taxon>
    </lineage>
</organism>
<dbReference type="NCBIfam" id="TIGR03461">
    <property type="entry name" value="pabC_Proteo"/>
    <property type="match status" value="1"/>
</dbReference>
<dbReference type="RefSeq" id="WP_146471845.1">
    <property type="nucleotide sequence ID" value="NZ_BNCF01000001.1"/>
</dbReference>
<evidence type="ECO:0000256" key="3">
    <source>
        <dbReference type="ARBA" id="ARBA00011738"/>
    </source>
</evidence>
<dbReference type="PANTHER" id="PTHR42743">
    <property type="entry name" value="AMINO-ACID AMINOTRANSFERASE"/>
    <property type="match status" value="1"/>
</dbReference>
<dbReference type="InterPro" id="IPR043132">
    <property type="entry name" value="BCAT-like_C"/>
</dbReference>
<dbReference type="Gene3D" id="3.30.470.10">
    <property type="match status" value="1"/>
</dbReference>
<dbReference type="SUPFAM" id="SSF56752">
    <property type="entry name" value="D-aminoacid aminotransferase-like PLP-dependent enzymes"/>
    <property type="match status" value="1"/>
</dbReference>
<comment type="caution">
    <text evidence="11">The sequence shown here is derived from an EMBL/GenBank/DDBJ whole genome shotgun (WGS) entry which is preliminary data.</text>
</comment>
<evidence type="ECO:0000256" key="6">
    <source>
        <dbReference type="ARBA" id="ARBA00023239"/>
    </source>
</evidence>
<proteinExistence type="inferred from homology"/>
<dbReference type="Pfam" id="PF01063">
    <property type="entry name" value="Aminotran_4"/>
    <property type="match status" value="1"/>
</dbReference>
<accession>A0A918YUG9</accession>
<protein>
    <recommendedName>
        <fullName evidence="8 10">Aminodeoxychorismate lyase</fullName>
        <ecNumber evidence="8 10">4.1.3.38</ecNumber>
    </recommendedName>
</protein>
<name>A0A918YUG9_9GAMM</name>
<dbReference type="EMBL" id="BNCF01000001">
    <property type="protein sequence ID" value="GHE25327.1"/>
    <property type="molecule type" value="Genomic_DNA"/>
</dbReference>
<dbReference type="GO" id="GO:0008696">
    <property type="term" value="F:4-amino-4-deoxychorismate lyase activity"/>
    <property type="evidence" value="ECO:0007669"/>
    <property type="project" value="UniProtKB-UniRule"/>
</dbReference>
<dbReference type="InterPro" id="IPR050571">
    <property type="entry name" value="Class-IV_PLP-Dep_Aminotrnsfr"/>
</dbReference>
<keyword evidence="4" id="KW-0663">Pyridoxal phosphate</keyword>
<dbReference type="EC" id="4.1.3.38" evidence="8 10"/>
<evidence type="ECO:0000256" key="2">
    <source>
        <dbReference type="ARBA" id="ARBA00009320"/>
    </source>
</evidence>
<reference evidence="11" key="2">
    <citation type="submission" date="2020-09" db="EMBL/GenBank/DDBJ databases">
        <authorList>
            <person name="Sun Q."/>
            <person name="Kim S."/>
        </authorList>
    </citation>
    <scope>NUCLEOTIDE SEQUENCE</scope>
    <source>
        <strain evidence="11">KCTC 32020</strain>
    </source>
</reference>
<dbReference type="InterPro" id="IPR043131">
    <property type="entry name" value="BCAT-like_N"/>
</dbReference>
<comment type="similarity">
    <text evidence="2">Belongs to the class-IV pyridoxal-phosphate-dependent aminotransferase family.</text>
</comment>
<gene>
    <name evidence="11" type="primary">pabC</name>
    <name evidence="11" type="ORF">GCM10007167_02050</name>
</gene>
<comment type="subunit">
    <text evidence="3">Homodimer.</text>
</comment>
<evidence type="ECO:0000256" key="8">
    <source>
        <dbReference type="ARBA" id="ARBA00035676"/>
    </source>
</evidence>
<dbReference type="GO" id="GO:0046656">
    <property type="term" value="P:folic acid biosynthetic process"/>
    <property type="evidence" value="ECO:0007669"/>
    <property type="project" value="UniProtKB-KW"/>
</dbReference>
<sequence length="278" mass="30140">MTAPPPRFRLFRGDRPLDALPSDDRGLAYGDGLFETMRAHRGDVPWWEAHWARLAQGAARLGLPLPDPAQVRAEAGALLAGDDAVLKLVVTRGSGGRGYAPPRDAAPTWLLARHPLPPAAPEEGIVLRWCRTALALQPALAGMKHCNRLEQVLARREWDEPGSADRDADEGLMCSTEGDVVCATAGNLFALRGGRWHTPPVDRCGVAGVCRAWLVPRTQAVVVRLSPEDVERAEALFVCNAVRGILPVARLGRRRWPPHPAVDALRRALADAHPGLVL</sequence>
<evidence type="ECO:0000313" key="11">
    <source>
        <dbReference type="EMBL" id="GHE25327.1"/>
    </source>
</evidence>
<evidence type="ECO:0000313" key="12">
    <source>
        <dbReference type="Proteomes" id="UP000636453"/>
    </source>
</evidence>
<keyword evidence="6 11" id="KW-0456">Lyase</keyword>
<dbReference type="InterPro" id="IPR001544">
    <property type="entry name" value="Aminotrans_IV"/>
</dbReference>
<dbReference type="Proteomes" id="UP000636453">
    <property type="component" value="Unassembled WGS sequence"/>
</dbReference>
<comment type="catalytic activity">
    <reaction evidence="9">
        <text>4-amino-4-deoxychorismate = 4-aminobenzoate + pyruvate + H(+)</text>
        <dbReference type="Rhea" id="RHEA:16201"/>
        <dbReference type="ChEBI" id="CHEBI:15361"/>
        <dbReference type="ChEBI" id="CHEBI:15378"/>
        <dbReference type="ChEBI" id="CHEBI:17836"/>
        <dbReference type="ChEBI" id="CHEBI:58406"/>
        <dbReference type="EC" id="4.1.3.38"/>
    </reaction>
</comment>
<dbReference type="InterPro" id="IPR036038">
    <property type="entry name" value="Aminotransferase-like"/>
</dbReference>
<dbReference type="Gene3D" id="3.20.10.10">
    <property type="entry name" value="D-amino Acid Aminotransferase, subunit A, domain 2"/>
    <property type="match status" value="1"/>
</dbReference>
<evidence type="ECO:0000256" key="5">
    <source>
        <dbReference type="ARBA" id="ARBA00022909"/>
    </source>
</evidence>
<dbReference type="CDD" id="cd01559">
    <property type="entry name" value="ADCL_like"/>
    <property type="match status" value="1"/>
</dbReference>
<keyword evidence="5" id="KW-0289">Folate biosynthesis</keyword>
<dbReference type="InterPro" id="IPR017824">
    <property type="entry name" value="Aminodeoxychorismate_lyase_IV"/>
</dbReference>
<comment type="cofactor">
    <cofactor evidence="1">
        <name>pyridoxal 5'-phosphate</name>
        <dbReference type="ChEBI" id="CHEBI:597326"/>
    </cofactor>
</comment>
<keyword evidence="12" id="KW-1185">Reference proteome</keyword>
<evidence type="ECO:0000256" key="4">
    <source>
        <dbReference type="ARBA" id="ARBA00022898"/>
    </source>
</evidence>
<dbReference type="OrthoDB" id="9805628at2"/>
<comment type="pathway">
    <text evidence="7">Cofactor biosynthesis; tetrahydrofolate biosynthesis; 4-aminobenzoate from chorismate: step 2/2.</text>
</comment>
<evidence type="ECO:0000256" key="7">
    <source>
        <dbReference type="ARBA" id="ARBA00035633"/>
    </source>
</evidence>